<dbReference type="EMBL" id="JACAZF010000005">
    <property type="protein sequence ID" value="KAF7303390.1"/>
    <property type="molecule type" value="Genomic_DNA"/>
</dbReference>
<keyword evidence="3" id="KW-1185">Reference proteome</keyword>
<reference evidence="2" key="1">
    <citation type="submission" date="2020-05" db="EMBL/GenBank/DDBJ databases">
        <title>Mycena genomes resolve the evolution of fungal bioluminescence.</title>
        <authorList>
            <person name="Tsai I.J."/>
        </authorList>
    </citation>
    <scope>NUCLEOTIDE SEQUENCE</scope>
    <source>
        <strain evidence="2">171206Taipei</strain>
    </source>
</reference>
<evidence type="ECO:0000313" key="2">
    <source>
        <dbReference type="EMBL" id="KAF7303390.1"/>
    </source>
</evidence>
<dbReference type="RefSeq" id="XP_037220362.1">
    <property type="nucleotide sequence ID" value="XM_037362441.1"/>
</dbReference>
<dbReference type="AlphaFoldDB" id="A0A8H6SQW4"/>
<protein>
    <submittedName>
        <fullName evidence="2">Uncharacterized protein</fullName>
    </submittedName>
</protein>
<name>A0A8H6SQW4_9AGAR</name>
<organism evidence="2 3">
    <name type="scientific">Mycena indigotica</name>
    <dbReference type="NCBI Taxonomy" id="2126181"/>
    <lineage>
        <taxon>Eukaryota</taxon>
        <taxon>Fungi</taxon>
        <taxon>Dikarya</taxon>
        <taxon>Basidiomycota</taxon>
        <taxon>Agaricomycotina</taxon>
        <taxon>Agaricomycetes</taxon>
        <taxon>Agaricomycetidae</taxon>
        <taxon>Agaricales</taxon>
        <taxon>Marasmiineae</taxon>
        <taxon>Mycenaceae</taxon>
        <taxon>Mycena</taxon>
    </lineage>
</organism>
<feature type="compositionally biased region" description="Basic residues" evidence="1">
    <location>
        <begin position="1"/>
        <end position="15"/>
    </location>
</feature>
<feature type="region of interest" description="Disordered" evidence="1">
    <location>
        <begin position="1"/>
        <end position="57"/>
    </location>
</feature>
<feature type="region of interest" description="Disordered" evidence="1">
    <location>
        <begin position="70"/>
        <end position="89"/>
    </location>
</feature>
<feature type="compositionally biased region" description="Low complexity" evidence="1">
    <location>
        <begin position="70"/>
        <end position="81"/>
    </location>
</feature>
<comment type="caution">
    <text evidence="2">The sequence shown here is derived from an EMBL/GenBank/DDBJ whole genome shotgun (WGS) entry which is preliminary data.</text>
</comment>
<evidence type="ECO:0000313" key="3">
    <source>
        <dbReference type="Proteomes" id="UP000636479"/>
    </source>
</evidence>
<proteinExistence type="predicted"/>
<evidence type="ECO:0000256" key="1">
    <source>
        <dbReference type="SAM" id="MobiDB-lite"/>
    </source>
</evidence>
<gene>
    <name evidence="2" type="ORF">MIND_00567200</name>
</gene>
<dbReference type="GeneID" id="59344957"/>
<dbReference type="Proteomes" id="UP000636479">
    <property type="component" value="Unassembled WGS sequence"/>
</dbReference>
<accession>A0A8H6SQW4</accession>
<sequence>MAPHQHQHQHQHHPRSPVSMYVAHDTPCRPALPPRPLPKLARKTPGPAGNTETATTPICAFFRLRRTKSSAASMSPSSTSPVAPPLPRLNKPLPPFPSCEEWVGRSRRCPQAPPIDFDVLDDVLEAITFAKPESNCPADEERCNEPPELTFAHPDLPVLGEKMLLQVRDNDDIDTVVRRTNNDNTLPDM</sequence>